<evidence type="ECO:0000313" key="2">
    <source>
        <dbReference type="Proteomes" id="UP000594638"/>
    </source>
</evidence>
<dbReference type="Proteomes" id="UP000594638">
    <property type="component" value="Unassembled WGS sequence"/>
</dbReference>
<dbReference type="EMBL" id="CACTIH010009282">
    <property type="protein sequence ID" value="CAA3029012.1"/>
    <property type="molecule type" value="Genomic_DNA"/>
</dbReference>
<feature type="non-terminal residue" evidence="1">
    <location>
        <position position="1"/>
    </location>
</feature>
<reference evidence="1 2" key="1">
    <citation type="submission" date="2019-12" db="EMBL/GenBank/DDBJ databases">
        <authorList>
            <person name="Alioto T."/>
            <person name="Alioto T."/>
            <person name="Gomez Garrido J."/>
        </authorList>
    </citation>
    <scope>NUCLEOTIDE SEQUENCE [LARGE SCALE GENOMIC DNA]</scope>
</reference>
<dbReference type="Gramene" id="OE9A030986T1">
    <property type="protein sequence ID" value="OE9A030986C1"/>
    <property type="gene ID" value="OE9A030986"/>
</dbReference>
<sequence length="78" mass="8488">DSNYGLNSSHTTLNQLEFIPEKVALMIPIQPTPNIANFSSVQSTHGHKLYGLALSPASAPCPTIGQVQLHPDQDQFME</sequence>
<feature type="non-terminal residue" evidence="1">
    <location>
        <position position="78"/>
    </location>
</feature>
<name>A0A8S0VH80_OLEEU</name>
<accession>A0A8S0VH80</accession>
<gene>
    <name evidence="1" type="ORF">OLEA9_A030986</name>
</gene>
<protein>
    <submittedName>
        <fullName evidence="1">Uncharacterized protein</fullName>
    </submittedName>
</protein>
<comment type="caution">
    <text evidence="1">The sequence shown here is derived from an EMBL/GenBank/DDBJ whole genome shotgun (WGS) entry which is preliminary data.</text>
</comment>
<evidence type="ECO:0000313" key="1">
    <source>
        <dbReference type="EMBL" id="CAA3029012.1"/>
    </source>
</evidence>
<proteinExistence type="predicted"/>
<dbReference type="AlphaFoldDB" id="A0A8S0VH80"/>
<organism evidence="1 2">
    <name type="scientific">Olea europaea subsp. europaea</name>
    <dbReference type="NCBI Taxonomy" id="158383"/>
    <lineage>
        <taxon>Eukaryota</taxon>
        <taxon>Viridiplantae</taxon>
        <taxon>Streptophyta</taxon>
        <taxon>Embryophyta</taxon>
        <taxon>Tracheophyta</taxon>
        <taxon>Spermatophyta</taxon>
        <taxon>Magnoliopsida</taxon>
        <taxon>eudicotyledons</taxon>
        <taxon>Gunneridae</taxon>
        <taxon>Pentapetalae</taxon>
        <taxon>asterids</taxon>
        <taxon>lamiids</taxon>
        <taxon>Lamiales</taxon>
        <taxon>Oleaceae</taxon>
        <taxon>Oleeae</taxon>
        <taxon>Olea</taxon>
    </lineage>
</organism>
<keyword evidence="2" id="KW-1185">Reference proteome</keyword>